<reference evidence="12 13" key="1">
    <citation type="submission" date="2013-11" db="EMBL/GenBank/DDBJ databases">
        <title>Opisthorchis viverrini - life in the bile duct.</title>
        <authorList>
            <person name="Young N.D."/>
            <person name="Nagarajan N."/>
            <person name="Lin S.J."/>
            <person name="Korhonen P.K."/>
            <person name="Jex A.R."/>
            <person name="Hall R.S."/>
            <person name="Safavi-Hemami H."/>
            <person name="Kaewkong W."/>
            <person name="Bertrand D."/>
            <person name="Gao S."/>
            <person name="Seet Q."/>
            <person name="Wongkham S."/>
            <person name="Teh B.T."/>
            <person name="Wongkham C."/>
            <person name="Intapan P.M."/>
            <person name="Maleewong W."/>
            <person name="Yang X."/>
            <person name="Hu M."/>
            <person name="Wang Z."/>
            <person name="Hofmann A."/>
            <person name="Sternberg P.W."/>
            <person name="Tan P."/>
            <person name="Wang J."/>
            <person name="Gasser R.B."/>
        </authorList>
    </citation>
    <scope>NUCLEOTIDE SEQUENCE [LARGE SCALE GENOMIC DNA]</scope>
</reference>
<keyword evidence="8" id="KW-0234">DNA repair</keyword>
<dbReference type="SUPFAM" id="SSF57716">
    <property type="entry name" value="Glucocorticoid receptor-like (DNA-binding domain)"/>
    <property type="match status" value="1"/>
</dbReference>
<keyword evidence="4" id="KW-0227">DNA damage</keyword>
<evidence type="ECO:0000256" key="2">
    <source>
        <dbReference type="ARBA" id="ARBA00005548"/>
    </source>
</evidence>
<dbReference type="PANTHER" id="PTHR10142">
    <property type="entry name" value="DNA REPAIR PROTEIN COMPLEMENTING XP-A CELLS"/>
    <property type="match status" value="1"/>
</dbReference>
<dbReference type="GO" id="GO:0000110">
    <property type="term" value="C:nucleotide-excision repair factor 1 complex"/>
    <property type="evidence" value="ECO:0007669"/>
    <property type="project" value="TreeGrafter"/>
</dbReference>
<dbReference type="OrthoDB" id="68328at2759"/>
<evidence type="ECO:0000256" key="7">
    <source>
        <dbReference type="ARBA" id="ARBA00023125"/>
    </source>
</evidence>
<evidence type="ECO:0000256" key="8">
    <source>
        <dbReference type="ARBA" id="ARBA00023204"/>
    </source>
</evidence>
<accession>A0A074ZRV3</accession>
<dbReference type="GO" id="GO:0000715">
    <property type="term" value="P:nucleotide-excision repair, DNA damage recognition"/>
    <property type="evidence" value="ECO:0007669"/>
    <property type="project" value="TreeGrafter"/>
</dbReference>
<dbReference type="GeneID" id="20317821"/>
<evidence type="ECO:0000256" key="10">
    <source>
        <dbReference type="SAM" id="MobiDB-lite"/>
    </source>
</evidence>
<dbReference type="RefSeq" id="XP_009166433.1">
    <property type="nucleotide sequence ID" value="XM_009168169.1"/>
</dbReference>
<comment type="similarity">
    <text evidence="2">Belongs to the XPA family.</text>
</comment>
<dbReference type="Pfam" id="PF05181">
    <property type="entry name" value="XPA_C"/>
    <property type="match status" value="1"/>
</dbReference>
<evidence type="ECO:0000256" key="1">
    <source>
        <dbReference type="ARBA" id="ARBA00004123"/>
    </source>
</evidence>
<dbReference type="Proteomes" id="UP000054324">
    <property type="component" value="Unassembled WGS sequence"/>
</dbReference>
<evidence type="ECO:0000313" key="13">
    <source>
        <dbReference type="Proteomes" id="UP000054324"/>
    </source>
</evidence>
<feature type="domain" description="XPA C-terminal" evidence="11">
    <location>
        <begin position="234"/>
        <end position="284"/>
    </location>
</feature>
<dbReference type="KEGG" id="ovi:T265_03634"/>
<keyword evidence="6" id="KW-0862">Zinc</keyword>
<dbReference type="PANTHER" id="PTHR10142:SF0">
    <property type="entry name" value="DNA REPAIR PROTEIN COMPLEMENTING XP-A CELLS"/>
    <property type="match status" value="1"/>
</dbReference>
<protein>
    <recommendedName>
        <fullName evidence="11">XPA C-terminal domain-containing protein</fullName>
    </recommendedName>
</protein>
<keyword evidence="13" id="KW-1185">Reference proteome</keyword>
<dbReference type="InterPro" id="IPR009061">
    <property type="entry name" value="DNA-bd_dom_put_sf"/>
</dbReference>
<dbReference type="InterPro" id="IPR022652">
    <property type="entry name" value="Znf_XPA_CS"/>
</dbReference>
<dbReference type="GO" id="GO:0070914">
    <property type="term" value="P:UV-damage excision repair"/>
    <property type="evidence" value="ECO:0007669"/>
    <property type="project" value="TreeGrafter"/>
</dbReference>
<dbReference type="STRING" id="6198.A0A074ZRV3"/>
<keyword evidence="7" id="KW-0238">DNA-binding</keyword>
<dbReference type="CDD" id="cd21076">
    <property type="entry name" value="DBD_XPA"/>
    <property type="match status" value="1"/>
</dbReference>
<evidence type="ECO:0000313" key="12">
    <source>
        <dbReference type="EMBL" id="KER29841.1"/>
    </source>
</evidence>
<dbReference type="Pfam" id="PF01286">
    <property type="entry name" value="XPA_N"/>
    <property type="match status" value="1"/>
</dbReference>
<organism evidence="12 13">
    <name type="scientific">Opisthorchis viverrini</name>
    <name type="common">Southeast Asian liver fluke</name>
    <dbReference type="NCBI Taxonomy" id="6198"/>
    <lineage>
        <taxon>Eukaryota</taxon>
        <taxon>Metazoa</taxon>
        <taxon>Spiralia</taxon>
        <taxon>Lophotrochozoa</taxon>
        <taxon>Platyhelminthes</taxon>
        <taxon>Trematoda</taxon>
        <taxon>Digenea</taxon>
        <taxon>Opisthorchiida</taxon>
        <taxon>Opisthorchiata</taxon>
        <taxon>Opisthorchiidae</taxon>
        <taxon>Opisthorchis</taxon>
    </lineage>
</organism>
<gene>
    <name evidence="12" type="ORF">T265_03634</name>
</gene>
<dbReference type="CTD" id="20317821"/>
<keyword evidence="5" id="KW-0863">Zinc-finger</keyword>
<evidence type="ECO:0000256" key="3">
    <source>
        <dbReference type="ARBA" id="ARBA00022723"/>
    </source>
</evidence>
<dbReference type="NCBIfam" id="TIGR00598">
    <property type="entry name" value="rad14"/>
    <property type="match status" value="1"/>
</dbReference>
<feature type="region of interest" description="Disordered" evidence="10">
    <location>
        <begin position="127"/>
        <end position="190"/>
    </location>
</feature>
<keyword evidence="3" id="KW-0479">Metal-binding</keyword>
<dbReference type="SUPFAM" id="SSF46955">
    <property type="entry name" value="Putative DNA-binding domain"/>
    <property type="match status" value="1"/>
</dbReference>
<dbReference type="InterPro" id="IPR037129">
    <property type="entry name" value="XPA_sf"/>
</dbReference>
<evidence type="ECO:0000256" key="5">
    <source>
        <dbReference type="ARBA" id="ARBA00022771"/>
    </source>
</evidence>
<dbReference type="GO" id="GO:0006284">
    <property type="term" value="P:base-excision repair"/>
    <property type="evidence" value="ECO:0007669"/>
    <property type="project" value="TreeGrafter"/>
</dbReference>
<dbReference type="AlphaFoldDB" id="A0A074ZRV3"/>
<dbReference type="InterPro" id="IPR000465">
    <property type="entry name" value="XPA/RAD14"/>
</dbReference>
<proteinExistence type="inferred from homology"/>
<name>A0A074ZRV3_OPIVI</name>
<evidence type="ECO:0000256" key="4">
    <source>
        <dbReference type="ARBA" id="ARBA00022763"/>
    </source>
</evidence>
<feature type="compositionally biased region" description="Basic residues" evidence="10">
    <location>
        <begin position="165"/>
        <end position="174"/>
    </location>
</feature>
<evidence type="ECO:0000259" key="11">
    <source>
        <dbReference type="Pfam" id="PF05181"/>
    </source>
</evidence>
<evidence type="ECO:0000256" key="9">
    <source>
        <dbReference type="ARBA" id="ARBA00023242"/>
    </source>
</evidence>
<sequence>MRLFRHQEASDWASEDVRIRLRYGLFCCALVRFDNFGRRIGDVVRPLTTDVPEVWLESAGSSGFVMRLSGASVFCDADTRRSLICQKNLLLPSERLSLAIGNALSNFAYLKLLRMIMRVAKRHRPSATDGGFIPEDEVSEDQTLSQQFEKDEELTDDEFESGCQRRTKRHRRIRGLPLSSTEHGPPDVDHPLPLPPDEDKPLCDQCNRTFDDSFLRKHFDVDVCDRCRDPKGLHTMITKSTAKDRYLVNDVDLDVREPKLRFILKRNPHNSIWGDMRLYLEAQVAQRSLEIWGSEDKLEAERERRARRVEASKLKHYNKRIKELKVQTRSSLFTKTTATHEHSFGPETYDREKDVYVKRCTECNYTNICLVVVVGNLYLHTKLPASTSNAQLLTPPPRIIGERNCGSCNHCTTSTRSLQVTMMMLLRNK</sequence>
<keyword evidence="9" id="KW-0539">Nucleus</keyword>
<evidence type="ECO:0000256" key="6">
    <source>
        <dbReference type="ARBA" id="ARBA00022833"/>
    </source>
</evidence>
<dbReference type="InterPro" id="IPR022656">
    <property type="entry name" value="XPA_C"/>
</dbReference>
<dbReference type="Gene3D" id="3.90.530.10">
    <property type="entry name" value="XPA C-terminal domain"/>
    <property type="match status" value="1"/>
</dbReference>
<dbReference type="EMBL" id="KL596671">
    <property type="protein sequence ID" value="KER29841.1"/>
    <property type="molecule type" value="Genomic_DNA"/>
</dbReference>
<dbReference type="GO" id="GO:0003684">
    <property type="term" value="F:damaged DNA binding"/>
    <property type="evidence" value="ECO:0007669"/>
    <property type="project" value="InterPro"/>
</dbReference>
<comment type="subcellular location">
    <subcellularLocation>
        <location evidence="1">Nucleus</location>
    </subcellularLocation>
</comment>
<dbReference type="GO" id="GO:0008270">
    <property type="term" value="F:zinc ion binding"/>
    <property type="evidence" value="ECO:0007669"/>
    <property type="project" value="UniProtKB-KW"/>
</dbReference>
<feature type="compositionally biased region" description="Acidic residues" evidence="10">
    <location>
        <begin position="150"/>
        <end position="160"/>
    </location>
</feature>
<dbReference type="GO" id="GO:1901255">
    <property type="term" value="P:nucleotide-excision repair involved in interstrand cross-link repair"/>
    <property type="evidence" value="ECO:0007669"/>
    <property type="project" value="TreeGrafter"/>
</dbReference>